<dbReference type="RefSeq" id="WP_038620809.1">
    <property type="nucleotide sequence ID" value="NZ_CP009553.3"/>
</dbReference>
<name>A0A378YYT8_9BURK</name>
<organism evidence="1 2">
    <name type="scientific">Pandoraea pnomenusa</name>
    <dbReference type="NCBI Taxonomy" id="93220"/>
    <lineage>
        <taxon>Bacteria</taxon>
        <taxon>Pseudomonadati</taxon>
        <taxon>Pseudomonadota</taxon>
        <taxon>Betaproteobacteria</taxon>
        <taxon>Burkholderiales</taxon>
        <taxon>Burkholderiaceae</taxon>
        <taxon>Pandoraea</taxon>
    </lineage>
</organism>
<evidence type="ECO:0000313" key="1">
    <source>
        <dbReference type="EMBL" id="SUA81973.1"/>
    </source>
</evidence>
<dbReference type="AlphaFoldDB" id="A0A378YYT8"/>
<accession>A0A378YYT8</accession>
<reference evidence="1 2" key="1">
    <citation type="submission" date="2018-06" db="EMBL/GenBank/DDBJ databases">
        <authorList>
            <consortium name="Pathogen Informatics"/>
            <person name="Doyle S."/>
        </authorList>
    </citation>
    <scope>NUCLEOTIDE SEQUENCE [LARGE SCALE GENOMIC DNA]</scope>
    <source>
        <strain evidence="1 2">NCTC13160</strain>
    </source>
</reference>
<dbReference type="EMBL" id="UGSG01000001">
    <property type="protein sequence ID" value="SUA81973.1"/>
    <property type="molecule type" value="Genomic_DNA"/>
</dbReference>
<proteinExistence type="predicted"/>
<protein>
    <submittedName>
        <fullName evidence="1">Uncharacterized protein</fullName>
    </submittedName>
</protein>
<dbReference type="Proteomes" id="UP000254573">
    <property type="component" value="Unassembled WGS sequence"/>
</dbReference>
<gene>
    <name evidence="1" type="ORF">NCTC13160_04847</name>
</gene>
<evidence type="ECO:0000313" key="2">
    <source>
        <dbReference type="Proteomes" id="UP000254573"/>
    </source>
</evidence>
<sequence>MSDMTIDTVQARIAGLDEDTQKKMVCALVGHTKIVEMCIGYVHCARCGVQIGDTLAGIWDAETAVIVGHDCVTCHKNFAALDWRHTFKAPWPFEGEQPVESEGGEA</sequence>
<dbReference type="KEGG" id="ppnm:LV28_24610"/>
<dbReference type="OrthoDB" id="9967005at2"/>